<protein>
    <submittedName>
        <fullName evidence="1">Uncharacterized protein</fullName>
    </submittedName>
</protein>
<accession>A0A167VW41</accession>
<sequence>MDINLGHYFQASCNAHDFADAFETALYRDTEDTELCMELMQRDPELAFRDCVLLQDDAYIVHDRRFAASPHRARGESLLTAGVFLQAVAGREPLDRLRLALNLVAWQRSWWDMVETDIVADVVQFWAWHDQLMNRYRLVTRVVRAVNTDYFPDAERWPREDGGVEWRPELVTISLVKAPTVYWEPERLLTDTELDELPAQLRMQVKLRSWVGWTRIVGSLDDDELEQVSIVLEEMGVELRYARV</sequence>
<evidence type="ECO:0000313" key="1">
    <source>
        <dbReference type="EMBL" id="OAA63043.1"/>
    </source>
</evidence>
<proteinExistence type="predicted"/>
<dbReference type="GeneID" id="30021211"/>
<dbReference type="RefSeq" id="XP_018704250.1">
    <property type="nucleotide sequence ID" value="XM_018848524.1"/>
</dbReference>
<dbReference type="AlphaFoldDB" id="A0A167VW41"/>
<dbReference type="EMBL" id="AZHB01000011">
    <property type="protein sequence ID" value="OAA63043.1"/>
    <property type="molecule type" value="Genomic_DNA"/>
</dbReference>
<evidence type="ECO:0000313" key="2">
    <source>
        <dbReference type="Proteomes" id="UP000076744"/>
    </source>
</evidence>
<dbReference type="Proteomes" id="UP000076744">
    <property type="component" value="Unassembled WGS sequence"/>
</dbReference>
<gene>
    <name evidence="1" type="ORF">ISF_04919</name>
</gene>
<keyword evidence="2" id="KW-1185">Reference proteome</keyword>
<comment type="caution">
    <text evidence="1">The sequence shown here is derived from an EMBL/GenBank/DDBJ whole genome shotgun (WGS) entry which is preliminary data.</text>
</comment>
<reference evidence="1 2" key="1">
    <citation type="journal article" date="2016" name="Genome Biol. Evol.">
        <title>Divergent and convergent evolution of fungal pathogenicity.</title>
        <authorList>
            <person name="Shang Y."/>
            <person name="Xiao G."/>
            <person name="Zheng P."/>
            <person name="Cen K."/>
            <person name="Zhan S."/>
            <person name="Wang C."/>
        </authorList>
    </citation>
    <scope>NUCLEOTIDE SEQUENCE [LARGE SCALE GENOMIC DNA]</scope>
    <source>
        <strain evidence="1 2">ARSEF 2679</strain>
    </source>
</reference>
<name>A0A167VW41_CORFA</name>
<organism evidence="1 2">
    <name type="scientific">Cordyceps fumosorosea (strain ARSEF 2679)</name>
    <name type="common">Isaria fumosorosea</name>
    <dbReference type="NCBI Taxonomy" id="1081104"/>
    <lineage>
        <taxon>Eukaryota</taxon>
        <taxon>Fungi</taxon>
        <taxon>Dikarya</taxon>
        <taxon>Ascomycota</taxon>
        <taxon>Pezizomycotina</taxon>
        <taxon>Sordariomycetes</taxon>
        <taxon>Hypocreomycetidae</taxon>
        <taxon>Hypocreales</taxon>
        <taxon>Cordycipitaceae</taxon>
        <taxon>Cordyceps</taxon>
    </lineage>
</organism>